<name>A0AAV0XRC8_9HEMI</name>
<dbReference type="EMBL" id="CARXXK010000339">
    <property type="protein sequence ID" value="CAI6370397.1"/>
    <property type="molecule type" value="Genomic_DNA"/>
</dbReference>
<proteinExistence type="predicted"/>
<organism evidence="1 2">
    <name type="scientific">Macrosiphum euphorbiae</name>
    <name type="common">potato aphid</name>
    <dbReference type="NCBI Taxonomy" id="13131"/>
    <lineage>
        <taxon>Eukaryota</taxon>
        <taxon>Metazoa</taxon>
        <taxon>Ecdysozoa</taxon>
        <taxon>Arthropoda</taxon>
        <taxon>Hexapoda</taxon>
        <taxon>Insecta</taxon>
        <taxon>Pterygota</taxon>
        <taxon>Neoptera</taxon>
        <taxon>Paraneoptera</taxon>
        <taxon>Hemiptera</taxon>
        <taxon>Sternorrhyncha</taxon>
        <taxon>Aphidomorpha</taxon>
        <taxon>Aphidoidea</taxon>
        <taxon>Aphididae</taxon>
        <taxon>Macrosiphini</taxon>
        <taxon>Macrosiphum</taxon>
    </lineage>
</organism>
<reference evidence="1 2" key="1">
    <citation type="submission" date="2023-01" db="EMBL/GenBank/DDBJ databases">
        <authorList>
            <person name="Whitehead M."/>
        </authorList>
    </citation>
    <scope>NUCLEOTIDE SEQUENCE [LARGE SCALE GENOMIC DNA]</scope>
</reference>
<evidence type="ECO:0000313" key="2">
    <source>
        <dbReference type="Proteomes" id="UP001160148"/>
    </source>
</evidence>
<dbReference type="Proteomes" id="UP001160148">
    <property type="component" value="Unassembled WGS sequence"/>
</dbReference>
<comment type="caution">
    <text evidence="1">The sequence shown here is derived from an EMBL/GenBank/DDBJ whole genome shotgun (WGS) entry which is preliminary data.</text>
</comment>
<protein>
    <recommendedName>
        <fullName evidence="3">Reverse transcriptase</fullName>
    </recommendedName>
</protein>
<evidence type="ECO:0008006" key="3">
    <source>
        <dbReference type="Google" id="ProtNLM"/>
    </source>
</evidence>
<gene>
    <name evidence="1" type="ORF">MEUPH1_LOCUS24520</name>
</gene>
<evidence type="ECO:0000313" key="1">
    <source>
        <dbReference type="EMBL" id="CAI6370397.1"/>
    </source>
</evidence>
<keyword evidence="2" id="KW-1185">Reference proteome</keyword>
<accession>A0AAV0XRC8</accession>
<sequence length="132" mass="14493">MAETPAGLRQACEAFTKRLEVAGLRVNPAKCATLTMVPSGRDRKVKTVDEVYSLGGVVLPTLDVSSLWRYLGVSFTGSRVDVFDSAAYVTALNRISSEPMKAQMRLAIARDYLVPKFVHGLTFAVTSVRRLR</sequence>
<dbReference type="AlphaFoldDB" id="A0AAV0XRC8"/>